<dbReference type="AlphaFoldDB" id="A0A6J7T1C5"/>
<proteinExistence type="predicted"/>
<reference evidence="1" key="1">
    <citation type="submission" date="2020-05" db="EMBL/GenBank/DDBJ databases">
        <authorList>
            <person name="Chiriac C."/>
            <person name="Salcher M."/>
            <person name="Ghai R."/>
            <person name="Kavagutti S V."/>
        </authorList>
    </citation>
    <scope>NUCLEOTIDE SEQUENCE</scope>
</reference>
<accession>A0A6J7T1C5</accession>
<evidence type="ECO:0000313" key="1">
    <source>
        <dbReference type="EMBL" id="CAB5046872.1"/>
    </source>
</evidence>
<protein>
    <submittedName>
        <fullName evidence="1">Unannotated protein</fullName>
    </submittedName>
</protein>
<sequence>MSHSHVIEGSIRRDSNSYFFSADRRHYCLHCFDHETSAVPWRPTVCVRTLIGIIGQKLIEQVTTGRVQFHTVASSSYSALRCINKGVTRRNKIVRSHGPRFLERLCTCTREDFSSRRYRTGCNWLRADHVDMANPPSMHQLHEDVSASTMDRISDSLPTSGVFIVMRSGGVWIALTNSGGLYTFGNNETKRGTLGVILRHQIGGHTSRSCSITSHWRHDYSIRSSHGANA</sequence>
<organism evidence="1">
    <name type="scientific">freshwater metagenome</name>
    <dbReference type="NCBI Taxonomy" id="449393"/>
    <lineage>
        <taxon>unclassified sequences</taxon>
        <taxon>metagenomes</taxon>
        <taxon>ecological metagenomes</taxon>
    </lineage>
</organism>
<gene>
    <name evidence="1" type="ORF">UFOPK4295_00451</name>
</gene>
<dbReference type="EMBL" id="CAFBQF010000015">
    <property type="protein sequence ID" value="CAB5046872.1"/>
    <property type="molecule type" value="Genomic_DNA"/>
</dbReference>
<name>A0A6J7T1C5_9ZZZZ</name>